<organism evidence="1 2">
    <name type="scientific">Ceratodon purpureus</name>
    <name type="common">Fire moss</name>
    <name type="synonym">Dicranum purpureum</name>
    <dbReference type="NCBI Taxonomy" id="3225"/>
    <lineage>
        <taxon>Eukaryota</taxon>
        <taxon>Viridiplantae</taxon>
        <taxon>Streptophyta</taxon>
        <taxon>Embryophyta</taxon>
        <taxon>Bryophyta</taxon>
        <taxon>Bryophytina</taxon>
        <taxon>Bryopsida</taxon>
        <taxon>Dicranidae</taxon>
        <taxon>Pseudoditrichales</taxon>
        <taxon>Ditrichaceae</taxon>
        <taxon>Ceratodon</taxon>
    </lineage>
</organism>
<reference evidence="1" key="1">
    <citation type="submission" date="2020-06" db="EMBL/GenBank/DDBJ databases">
        <title>WGS assembly of Ceratodon purpureus strain R40.</title>
        <authorList>
            <person name="Carey S.B."/>
            <person name="Jenkins J."/>
            <person name="Shu S."/>
            <person name="Lovell J.T."/>
            <person name="Sreedasyam A."/>
            <person name="Maumus F."/>
            <person name="Tiley G.P."/>
            <person name="Fernandez-Pozo N."/>
            <person name="Barry K."/>
            <person name="Chen C."/>
            <person name="Wang M."/>
            <person name="Lipzen A."/>
            <person name="Daum C."/>
            <person name="Saski C.A."/>
            <person name="Payton A.C."/>
            <person name="Mcbreen J.C."/>
            <person name="Conrad R.E."/>
            <person name="Kollar L.M."/>
            <person name="Olsson S."/>
            <person name="Huttunen S."/>
            <person name="Landis J.B."/>
            <person name="Wickett N.J."/>
            <person name="Johnson M.G."/>
            <person name="Rensing S.A."/>
            <person name="Grimwood J."/>
            <person name="Schmutz J."/>
            <person name="Mcdaniel S.F."/>
        </authorList>
    </citation>
    <scope>NUCLEOTIDE SEQUENCE</scope>
    <source>
        <strain evidence="1">R40</strain>
    </source>
</reference>
<dbReference type="AlphaFoldDB" id="A0A8T0HT08"/>
<gene>
    <name evidence="1" type="ORF">KC19_VG216400</name>
</gene>
<evidence type="ECO:0000313" key="2">
    <source>
        <dbReference type="Proteomes" id="UP000822688"/>
    </source>
</evidence>
<name>A0A8T0HT08_CERPU</name>
<evidence type="ECO:0000313" key="1">
    <source>
        <dbReference type="EMBL" id="KAG0573865.1"/>
    </source>
</evidence>
<proteinExistence type="predicted"/>
<dbReference type="Proteomes" id="UP000822688">
    <property type="component" value="Chromosome V"/>
</dbReference>
<protein>
    <submittedName>
        <fullName evidence="1">Uncharacterized protein</fullName>
    </submittedName>
</protein>
<comment type="caution">
    <text evidence="1">The sequence shown here is derived from an EMBL/GenBank/DDBJ whole genome shotgun (WGS) entry which is preliminary data.</text>
</comment>
<sequence length="103" mass="11759">MRSNCKIKGTFLDTTWRGITEEDSSKGPENWSTGELVCLIFLQNFSEIAMQTKLTWGDRSNEVVAFGKLGLTCRSLRAFIEDPMVPQIMDFYIESMLADLARR</sequence>
<accession>A0A8T0HT08</accession>
<keyword evidence="2" id="KW-1185">Reference proteome</keyword>
<dbReference type="EMBL" id="CM026426">
    <property type="protein sequence ID" value="KAG0573865.1"/>
    <property type="molecule type" value="Genomic_DNA"/>
</dbReference>